<evidence type="ECO:0008006" key="7">
    <source>
        <dbReference type="Google" id="ProtNLM"/>
    </source>
</evidence>
<feature type="domain" description="DUF7801" evidence="4">
    <location>
        <begin position="639"/>
        <end position="691"/>
    </location>
</feature>
<feature type="coiled-coil region" evidence="1">
    <location>
        <begin position="81"/>
        <end position="108"/>
    </location>
</feature>
<feature type="coiled-coil region" evidence="1">
    <location>
        <begin position="695"/>
        <end position="757"/>
    </location>
</feature>
<evidence type="ECO:0000256" key="1">
    <source>
        <dbReference type="SAM" id="Coils"/>
    </source>
</evidence>
<keyword evidence="6" id="KW-1185">Reference proteome</keyword>
<feature type="compositionally biased region" description="Polar residues" evidence="2">
    <location>
        <begin position="210"/>
        <end position="223"/>
    </location>
</feature>
<evidence type="ECO:0000259" key="4">
    <source>
        <dbReference type="Pfam" id="PF25078"/>
    </source>
</evidence>
<dbReference type="PANTHER" id="PTHR45615:SF80">
    <property type="entry name" value="GRIP DOMAIN-CONTAINING PROTEIN"/>
    <property type="match status" value="1"/>
</dbReference>
<feature type="coiled-coil region" evidence="1">
    <location>
        <begin position="141"/>
        <end position="168"/>
    </location>
</feature>
<evidence type="ECO:0000256" key="2">
    <source>
        <dbReference type="SAM" id="MobiDB-lite"/>
    </source>
</evidence>
<dbReference type="EMBL" id="JBAWTH010000010">
    <property type="protein sequence ID" value="KAL2290003.1"/>
    <property type="molecule type" value="Genomic_DNA"/>
</dbReference>
<feature type="domain" description="Up-regulated during septation protein 1" evidence="3">
    <location>
        <begin position="66"/>
        <end position="187"/>
    </location>
</feature>
<dbReference type="InterPro" id="IPR029191">
    <property type="entry name" value="Uds1"/>
</dbReference>
<accession>A0ABR4F5P7</accession>
<dbReference type="Pfam" id="PF25078">
    <property type="entry name" value="DUF7801"/>
    <property type="match status" value="1"/>
</dbReference>
<feature type="region of interest" description="Disordered" evidence="2">
    <location>
        <begin position="845"/>
        <end position="871"/>
    </location>
</feature>
<sequence>MNGNYGNNASLLSPTQAVGPGGRQIMEGYRKDIMNGFAQDQPRYNPLNVDRTQSSPHVDLKDPIQVHLLTETALTDSKEWEILAQEEVDDLKKQIQSLTVRIEQARANLAIQTKYRDAAISMSKLYTAGKRGNRATADPTAQETAVERQESEQRCEELATELFNLEKEILAPQRRLLQHTAAILQLTHKASSKRKPPPAMLNGMPGSPESLYTYTNGRNSMQFPSDDLDRELYFPLDEPETFGRSLKSDIPIPPRSPVRERSNQLRDEVETLKKQNSGHLDVITTTERSLEDLNNRLRDLVVQMNPTKNGGYKPAPAGNFEPGELVNSQLDYLAEALSTIQRDQEGQPRSDNSSMVMLQVEDRLDALSRQVFRAVQAIDEDQPAPPSAKDAGIQERFDWIESAVPVLQTSMDKDSGAQSAAQIETVLSGLWGIIQSGYADINRQRNARREVRLGKGMPDDEDDVSADEAFDFEEPYSLNAFSEKVQWLFRQATSLKEQKSVLKRQIRQQRDLNGKGDSEKDVELRSKVEELNRTKNLLAFCEENAQQSKTEAAEAQEKLARALADLDSLQVTQAANETAATSAVQDQLRERNAKIVSLESNTKALQDKLEIIEVQLGSLTEQLKEADDTKKAVQDEKWKLEEQIRVKDEEMEQLNVTMVEIKTELTIAKAELEGAYGSRSERAAEAAALTKSSQMQSLVEQSEKLKAELAATLKDLEELTKETLAAEKEKVELEGRLDDAESTRSTLESDIAALRTRYNSEITKLKEQLDAEKFKAGPNASGTGPRAGASMLSEQFRATMKEERRKFQEEIRVRRSLDRCILDLYLEILRANDLCRKNKTSAESWRRSSGRSRSRPGAARTRSRHGNDTETAQGPIARVGCIISISLATVRRVLCLIALPILSSWILLHARGKAFTFIARVVCLVDWEGALMAIKSSIYRFSWGSDLPINTNCVFGAKSLLVRYKTKKALAIA</sequence>
<feature type="region of interest" description="Disordered" evidence="2">
    <location>
        <begin position="188"/>
        <end position="226"/>
    </location>
</feature>
<name>A0ABR4F5P7_9PEZI</name>
<evidence type="ECO:0000259" key="3">
    <source>
        <dbReference type="Pfam" id="PF15456"/>
    </source>
</evidence>
<proteinExistence type="predicted"/>
<dbReference type="Pfam" id="PF15456">
    <property type="entry name" value="Uds1"/>
    <property type="match status" value="1"/>
</dbReference>
<feature type="coiled-coil region" evidence="1">
    <location>
        <begin position="492"/>
        <end position="671"/>
    </location>
</feature>
<dbReference type="Proteomes" id="UP001600888">
    <property type="component" value="Unassembled WGS sequence"/>
</dbReference>
<comment type="caution">
    <text evidence="5">The sequence shown here is derived from an EMBL/GenBank/DDBJ whole genome shotgun (WGS) entry which is preliminary data.</text>
</comment>
<feature type="region of interest" description="Disordered" evidence="2">
    <location>
        <begin position="243"/>
        <end position="264"/>
    </location>
</feature>
<organism evidence="5 6">
    <name type="scientific">Diaporthe vaccinii</name>
    <dbReference type="NCBI Taxonomy" id="105482"/>
    <lineage>
        <taxon>Eukaryota</taxon>
        <taxon>Fungi</taxon>
        <taxon>Dikarya</taxon>
        <taxon>Ascomycota</taxon>
        <taxon>Pezizomycotina</taxon>
        <taxon>Sordariomycetes</taxon>
        <taxon>Sordariomycetidae</taxon>
        <taxon>Diaporthales</taxon>
        <taxon>Diaporthaceae</taxon>
        <taxon>Diaporthe</taxon>
        <taxon>Diaporthe eres species complex</taxon>
    </lineage>
</organism>
<dbReference type="InterPro" id="IPR056703">
    <property type="entry name" value="DUF7801"/>
</dbReference>
<gene>
    <name evidence="5" type="ORF">FJTKL_00545</name>
</gene>
<keyword evidence="1" id="KW-0175">Coiled coil</keyword>
<evidence type="ECO:0000313" key="5">
    <source>
        <dbReference type="EMBL" id="KAL2290003.1"/>
    </source>
</evidence>
<dbReference type="PANTHER" id="PTHR45615">
    <property type="entry name" value="MYOSIN HEAVY CHAIN, NON-MUSCLE"/>
    <property type="match status" value="1"/>
</dbReference>
<protein>
    <recommendedName>
        <fullName evidence="7">Up-regulated during septation protein 1 domain-containing protein</fullName>
    </recommendedName>
</protein>
<evidence type="ECO:0000313" key="6">
    <source>
        <dbReference type="Proteomes" id="UP001600888"/>
    </source>
</evidence>
<reference evidence="5 6" key="1">
    <citation type="submission" date="2024-03" db="EMBL/GenBank/DDBJ databases">
        <title>A high-quality draft genome sequence of Diaporthe vaccinii, a causative agent of upright dieback and viscid rot disease in cranberry plants.</title>
        <authorList>
            <person name="Sarrasin M."/>
            <person name="Lang B.F."/>
            <person name="Burger G."/>
        </authorList>
    </citation>
    <scope>NUCLEOTIDE SEQUENCE [LARGE SCALE GENOMIC DNA]</scope>
    <source>
        <strain evidence="5 6">IS7</strain>
    </source>
</reference>